<dbReference type="InterPro" id="IPR011251">
    <property type="entry name" value="Luciferase-like_dom"/>
</dbReference>
<sequence>MRIGIGLPAAVPGTDPASIGRWAAESEERGFHSLGVIDRLVYDNLDPLVALGAAAARTERIELLTTVLNTGYRRNPVVLAKQIDSVERLSAGRLTVGLGMGGWPEDYAASDVTLAGRGAAFENTLATMRSVWRGEVTGASGPMPALPEGRPGVLLGGLVPAAFTRAAALSDGWVAPSFGLEVVKEGVASIRREWIRAGRTGRPRVIVERYFCLGTDAAETAEAYVAHYYGAEYLPRIRPDVLTDGDRLREEIDRLAEAGADDLVLFPCSGAPEQIGLLSDALDKMGVGRAVGAVSGVHSRRP</sequence>
<dbReference type="Pfam" id="PF00296">
    <property type="entry name" value="Bac_luciferase"/>
    <property type="match status" value="1"/>
</dbReference>
<evidence type="ECO:0000313" key="2">
    <source>
        <dbReference type="EMBL" id="MDP9842925.1"/>
    </source>
</evidence>
<evidence type="ECO:0000313" key="3">
    <source>
        <dbReference type="Proteomes" id="UP001225356"/>
    </source>
</evidence>
<dbReference type="InterPro" id="IPR036661">
    <property type="entry name" value="Luciferase-like_sf"/>
</dbReference>
<dbReference type="Gene3D" id="3.20.20.30">
    <property type="entry name" value="Luciferase-like domain"/>
    <property type="match status" value="1"/>
</dbReference>
<protein>
    <submittedName>
        <fullName evidence="2">Alkanesulfonate monooxygenase SsuD/methylene tetrahydromethanopterin reductase-like flavin-dependent oxidoreductase (Luciferase family)</fullName>
    </submittedName>
</protein>
<comment type="caution">
    <text evidence="2">The sequence shown here is derived from an EMBL/GenBank/DDBJ whole genome shotgun (WGS) entry which is preliminary data.</text>
</comment>
<gene>
    <name evidence="2" type="ORF">J2853_002136</name>
</gene>
<dbReference type="Proteomes" id="UP001225356">
    <property type="component" value="Unassembled WGS sequence"/>
</dbReference>
<dbReference type="PANTHER" id="PTHR30011">
    <property type="entry name" value="ALKANESULFONATE MONOOXYGENASE-RELATED"/>
    <property type="match status" value="1"/>
</dbReference>
<keyword evidence="3" id="KW-1185">Reference proteome</keyword>
<evidence type="ECO:0000259" key="1">
    <source>
        <dbReference type="Pfam" id="PF00296"/>
    </source>
</evidence>
<dbReference type="PANTHER" id="PTHR30011:SF32">
    <property type="entry name" value="CONSERVED PROTEIN"/>
    <property type="match status" value="1"/>
</dbReference>
<dbReference type="EMBL" id="JAUSQU010000001">
    <property type="protein sequence ID" value="MDP9842925.1"/>
    <property type="molecule type" value="Genomic_DNA"/>
</dbReference>
<reference evidence="2 3" key="1">
    <citation type="submission" date="2023-07" db="EMBL/GenBank/DDBJ databases">
        <title>Sequencing the genomes of 1000 actinobacteria strains.</title>
        <authorList>
            <person name="Klenk H.-P."/>
        </authorList>
    </citation>
    <scope>NUCLEOTIDE SEQUENCE [LARGE SCALE GENOMIC DNA]</scope>
    <source>
        <strain evidence="2 3">DSM 46740</strain>
    </source>
</reference>
<dbReference type="InterPro" id="IPR051260">
    <property type="entry name" value="Diverse_substr_monoxygenases"/>
</dbReference>
<name>A0ABT9Q842_9ACTN</name>
<feature type="domain" description="Luciferase-like" evidence="1">
    <location>
        <begin position="5"/>
        <end position="275"/>
    </location>
</feature>
<dbReference type="RefSeq" id="WP_307556791.1">
    <property type="nucleotide sequence ID" value="NZ_JAUSQU010000001.1"/>
</dbReference>
<proteinExistence type="predicted"/>
<organism evidence="2 3">
    <name type="scientific">Streptosporangium lutulentum</name>
    <dbReference type="NCBI Taxonomy" id="1461250"/>
    <lineage>
        <taxon>Bacteria</taxon>
        <taxon>Bacillati</taxon>
        <taxon>Actinomycetota</taxon>
        <taxon>Actinomycetes</taxon>
        <taxon>Streptosporangiales</taxon>
        <taxon>Streptosporangiaceae</taxon>
        <taxon>Streptosporangium</taxon>
    </lineage>
</organism>
<dbReference type="SUPFAM" id="SSF51679">
    <property type="entry name" value="Bacterial luciferase-like"/>
    <property type="match status" value="1"/>
</dbReference>
<accession>A0ABT9Q842</accession>